<feature type="region of interest" description="Disordered" evidence="1">
    <location>
        <begin position="1"/>
        <end position="32"/>
    </location>
</feature>
<gene>
    <name evidence="2" type="ORF">AVDCRST_MAG56-4446</name>
</gene>
<dbReference type="AlphaFoldDB" id="A0A6J4JWW7"/>
<dbReference type="EMBL" id="CADCTQ010000375">
    <property type="protein sequence ID" value="CAA9289492.1"/>
    <property type="molecule type" value="Genomic_DNA"/>
</dbReference>
<evidence type="ECO:0000256" key="1">
    <source>
        <dbReference type="SAM" id="MobiDB-lite"/>
    </source>
</evidence>
<accession>A0A6J4JWW7</accession>
<reference evidence="2" key="1">
    <citation type="submission" date="2020-02" db="EMBL/GenBank/DDBJ databases">
        <authorList>
            <person name="Meier V. D."/>
        </authorList>
    </citation>
    <scope>NUCLEOTIDE SEQUENCE</scope>
    <source>
        <strain evidence="2">AVDCRST_MAG56</strain>
    </source>
</reference>
<proteinExistence type="predicted"/>
<protein>
    <submittedName>
        <fullName evidence="2">Uncharacterized protein</fullName>
    </submittedName>
</protein>
<feature type="non-terminal residue" evidence="2">
    <location>
        <position position="32"/>
    </location>
</feature>
<feature type="non-terminal residue" evidence="2">
    <location>
        <position position="1"/>
    </location>
</feature>
<organism evidence="2">
    <name type="scientific">uncultured Cytophagales bacterium</name>
    <dbReference type="NCBI Taxonomy" id="158755"/>
    <lineage>
        <taxon>Bacteria</taxon>
        <taxon>Pseudomonadati</taxon>
        <taxon>Bacteroidota</taxon>
        <taxon>Sphingobacteriia</taxon>
        <taxon>Sphingobacteriales</taxon>
        <taxon>environmental samples</taxon>
    </lineage>
</organism>
<evidence type="ECO:0000313" key="2">
    <source>
        <dbReference type="EMBL" id="CAA9289492.1"/>
    </source>
</evidence>
<sequence length="32" mass="3550">WRERSAWREGVASRLPSSEGPGVGLPLGYELH</sequence>
<name>A0A6J4JWW7_9SPHI</name>